<feature type="compositionally biased region" description="Polar residues" evidence="6">
    <location>
        <begin position="428"/>
        <end position="443"/>
    </location>
</feature>
<keyword evidence="5" id="KW-0802">TPR repeat</keyword>
<dbReference type="PROSITE" id="PS50005">
    <property type="entry name" value="TPR"/>
    <property type="match status" value="1"/>
</dbReference>
<dbReference type="Gene3D" id="3.30.40.10">
    <property type="entry name" value="Zinc/RING finger domain, C3HC4 (zinc finger)"/>
    <property type="match status" value="2"/>
</dbReference>
<feature type="domain" description="RING-type" evidence="7">
    <location>
        <begin position="500"/>
        <end position="538"/>
    </location>
</feature>
<evidence type="ECO:0000313" key="10">
    <source>
        <dbReference type="Proteomes" id="UP000271974"/>
    </source>
</evidence>
<dbReference type="Pfam" id="PF00097">
    <property type="entry name" value="zf-C3HC4"/>
    <property type="match status" value="1"/>
</dbReference>
<dbReference type="InterPro" id="IPR046336">
    <property type="entry name" value="Lon_prtase_N_sf"/>
</dbReference>
<keyword evidence="2 4" id="KW-0863">Zinc-finger</keyword>
<accession>A0A3S0ZZW0</accession>
<dbReference type="Proteomes" id="UP000271974">
    <property type="component" value="Unassembled WGS sequence"/>
</dbReference>
<reference evidence="9 10" key="1">
    <citation type="submission" date="2019-01" db="EMBL/GenBank/DDBJ databases">
        <title>A draft genome assembly of the solar-powered sea slug Elysia chlorotica.</title>
        <authorList>
            <person name="Cai H."/>
            <person name="Li Q."/>
            <person name="Fang X."/>
            <person name="Li J."/>
            <person name="Curtis N.E."/>
            <person name="Altenburger A."/>
            <person name="Shibata T."/>
            <person name="Feng M."/>
            <person name="Maeda T."/>
            <person name="Schwartz J.A."/>
            <person name="Shigenobu S."/>
            <person name="Lundholm N."/>
            <person name="Nishiyama T."/>
            <person name="Yang H."/>
            <person name="Hasebe M."/>
            <person name="Li S."/>
            <person name="Pierce S.K."/>
            <person name="Wang J."/>
        </authorList>
    </citation>
    <scope>NUCLEOTIDE SEQUENCE [LARGE SCALE GENOMIC DNA]</scope>
    <source>
        <strain evidence="9">EC2010</strain>
        <tissue evidence="9">Whole organism of an adult</tissue>
    </source>
</reference>
<dbReference type="InterPro" id="IPR013083">
    <property type="entry name" value="Znf_RING/FYVE/PHD"/>
</dbReference>
<dbReference type="CDD" id="cd16513">
    <property type="entry name" value="RING-HC_LONFs_rpt1"/>
    <property type="match status" value="1"/>
</dbReference>
<dbReference type="SUPFAM" id="SSF88697">
    <property type="entry name" value="PUA domain-like"/>
    <property type="match status" value="1"/>
</dbReference>
<organism evidence="9 10">
    <name type="scientific">Elysia chlorotica</name>
    <name type="common">Eastern emerald elysia</name>
    <name type="synonym">Sea slug</name>
    <dbReference type="NCBI Taxonomy" id="188477"/>
    <lineage>
        <taxon>Eukaryota</taxon>
        <taxon>Metazoa</taxon>
        <taxon>Spiralia</taxon>
        <taxon>Lophotrochozoa</taxon>
        <taxon>Mollusca</taxon>
        <taxon>Gastropoda</taxon>
        <taxon>Heterobranchia</taxon>
        <taxon>Euthyneura</taxon>
        <taxon>Panpulmonata</taxon>
        <taxon>Sacoglossa</taxon>
        <taxon>Placobranchoidea</taxon>
        <taxon>Plakobranchidae</taxon>
        <taxon>Elysia</taxon>
    </lineage>
</organism>
<dbReference type="Gene3D" id="2.30.130.40">
    <property type="entry name" value="LON domain-like"/>
    <property type="match status" value="1"/>
</dbReference>
<gene>
    <name evidence="9" type="ORF">EGW08_013005</name>
</gene>
<evidence type="ECO:0000256" key="3">
    <source>
        <dbReference type="ARBA" id="ARBA00022833"/>
    </source>
</evidence>
<feature type="domain" description="Lon N-terminal" evidence="8">
    <location>
        <begin position="590"/>
        <end position="792"/>
    </location>
</feature>
<name>A0A3S0ZZW0_ELYCH</name>
<evidence type="ECO:0000256" key="6">
    <source>
        <dbReference type="SAM" id="MobiDB-lite"/>
    </source>
</evidence>
<dbReference type="PROSITE" id="PS51787">
    <property type="entry name" value="LON_N"/>
    <property type="match status" value="1"/>
</dbReference>
<proteinExistence type="predicted"/>
<dbReference type="SMART" id="SM00184">
    <property type="entry name" value="RING"/>
    <property type="match status" value="2"/>
</dbReference>
<dbReference type="InterPro" id="IPR001841">
    <property type="entry name" value="Znf_RING"/>
</dbReference>
<dbReference type="CDD" id="cd16514">
    <property type="entry name" value="RING-HC_LONFs_rpt2"/>
    <property type="match status" value="1"/>
</dbReference>
<evidence type="ECO:0000256" key="1">
    <source>
        <dbReference type="ARBA" id="ARBA00022723"/>
    </source>
</evidence>
<evidence type="ECO:0000256" key="4">
    <source>
        <dbReference type="PROSITE-ProRule" id="PRU00175"/>
    </source>
</evidence>
<comment type="caution">
    <text evidence="9">The sequence shown here is derived from an EMBL/GenBank/DDBJ whole genome shotgun (WGS) entry which is preliminary data.</text>
</comment>
<evidence type="ECO:0000259" key="7">
    <source>
        <dbReference type="PROSITE" id="PS50089"/>
    </source>
</evidence>
<dbReference type="InterPro" id="IPR017907">
    <property type="entry name" value="Znf_RING_CS"/>
</dbReference>
<dbReference type="EMBL" id="RQTK01000463">
    <property type="protein sequence ID" value="RUS79220.1"/>
    <property type="molecule type" value="Genomic_DNA"/>
</dbReference>
<dbReference type="InterPro" id="IPR018957">
    <property type="entry name" value="Znf_C3HC4_RING-type"/>
</dbReference>
<evidence type="ECO:0000313" key="9">
    <source>
        <dbReference type="EMBL" id="RUS79220.1"/>
    </source>
</evidence>
<dbReference type="STRING" id="188477.A0A3S0ZZW0"/>
<evidence type="ECO:0008006" key="11">
    <source>
        <dbReference type="Google" id="ProtNLM"/>
    </source>
</evidence>
<dbReference type="SUPFAM" id="SSF48452">
    <property type="entry name" value="TPR-like"/>
    <property type="match status" value="1"/>
</dbReference>
<dbReference type="SMART" id="SM00464">
    <property type="entry name" value="LON"/>
    <property type="match status" value="1"/>
</dbReference>
<evidence type="ECO:0000259" key="8">
    <source>
        <dbReference type="PROSITE" id="PS51787"/>
    </source>
</evidence>
<dbReference type="Pfam" id="PF13923">
    <property type="entry name" value="zf-C3HC4_2"/>
    <property type="match status" value="1"/>
</dbReference>
<dbReference type="PROSITE" id="PS50089">
    <property type="entry name" value="ZF_RING_2"/>
    <property type="match status" value="2"/>
</dbReference>
<dbReference type="Gene3D" id="1.25.40.10">
    <property type="entry name" value="Tetratricopeptide repeat domain"/>
    <property type="match status" value="1"/>
</dbReference>
<protein>
    <recommendedName>
        <fullName evidence="11">LON peptidase N-terminal domain and RING finger protein 3</fullName>
    </recommendedName>
</protein>
<dbReference type="InterPro" id="IPR011990">
    <property type="entry name" value="TPR-like_helical_dom_sf"/>
</dbReference>
<feature type="region of interest" description="Disordered" evidence="6">
    <location>
        <begin position="409"/>
        <end position="443"/>
    </location>
</feature>
<evidence type="ECO:0000256" key="2">
    <source>
        <dbReference type="ARBA" id="ARBA00022771"/>
    </source>
</evidence>
<dbReference type="PROSITE" id="PS00518">
    <property type="entry name" value="ZF_RING_1"/>
    <property type="match status" value="2"/>
</dbReference>
<dbReference type="GO" id="GO:0005737">
    <property type="term" value="C:cytoplasm"/>
    <property type="evidence" value="ECO:0007669"/>
    <property type="project" value="UniProtKB-ARBA"/>
</dbReference>
<dbReference type="InterPro" id="IPR003111">
    <property type="entry name" value="Lon_prtase_N"/>
</dbReference>
<dbReference type="InterPro" id="IPR019734">
    <property type="entry name" value="TPR_rpt"/>
</dbReference>
<evidence type="ECO:0000256" key="5">
    <source>
        <dbReference type="PROSITE-ProRule" id="PRU00339"/>
    </source>
</evidence>
<feature type="compositionally biased region" description="Basic residues" evidence="6">
    <location>
        <begin position="414"/>
        <end position="427"/>
    </location>
</feature>
<keyword evidence="1" id="KW-0479">Metal-binding</keyword>
<feature type="repeat" description="TPR" evidence="5">
    <location>
        <begin position="167"/>
        <end position="200"/>
    </location>
</feature>
<keyword evidence="10" id="KW-1185">Reference proteome</keyword>
<dbReference type="PANTHER" id="PTHR23327">
    <property type="entry name" value="RING FINGER PROTEIN 127"/>
    <property type="match status" value="1"/>
</dbReference>
<dbReference type="PANTHER" id="PTHR23327:SF42">
    <property type="entry name" value="LON PEPTIDASE N-TERMINAL DOMAIN AND RING FINGER PROTEIN C14F5.10C"/>
    <property type="match status" value="1"/>
</dbReference>
<sequence>MVDLAREAFSTNNFSLAADIYERTITENGPTSELFLGLADSLARTGLFAKAFESYTNAYRYGKVTPEKLKHLVIGLIDTVKQDISNSGNTTARKNCMFTCGSCRGLLMDPVTIPCGHTFCRKCLERDVSKTCEICNTVHYRLKVRQISSNVVLTNLIEKWFPNECKASQLKREGNEYIAKMDFENALRVYTQAIQMAPCDHLLISNRCHAYASLDKFQESLADADLVVDLRPDWPKGYFRRGRALYGLAQYEDAAVAFLQCLALDQKVSSAKDYLSKALDKILSVLPPDDPKAHALEQRSNPTMLRQLVESNFSKKGLLLPERDIQSTFNDLAKIVKDTITTANNFSSEPTPQGARCFTQELIHKREESSFSEQQLIEGAAASELAGIHQTITKYNSMPDCSEIDHVELEQKTKPRTHSPLSRKRSRIPSTAQCPVSPSHSSPNKVLRSFVTTTAASTNSSVLHGATSTAAASSCDIPVRTRAKNSGMEPECTDIEDLECGLCYRLYFEPVTTPCGHMFCRKCLDRSLDHTVTCPICKGNLAEYLAERRQSVTDAIQLIMETYFGPEYAERCKTNDEEMIELAKMGSEQQSEIPVFVCTLAFPTIACPLHIFEPRYRLMIRQCMESGTRQFGMCMHTNDEDGFSDYGVMLEIRDVQYFPDGRSVVDTIGGRRFKVLSRSKREGYNTAKVEFILDTAVEPQDVQIVNELQTELHAAVSAWVGQLPSFNQSRITQHFGALPALDAQQAGPNGPKWSWWAVAVLPLDQRVQLAMLRMASLKDRLVALKKVLNYVNRRNSR</sequence>
<dbReference type="InterPro" id="IPR015947">
    <property type="entry name" value="PUA-like_sf"/>
</dbReference>
<dbReference type="GO" id="GO:0008270">
    <property type="term" value="F:zinc ion binding"/>
    <property type="evidence" value="ECO:0007669"/>
    <property type="project" value="UniProtKB-KW"/>
</dbReference>
<feature type="domain" description="RING-type" evidence="7">
    <location>
        <begin position="100"/>
        <end position="136"/>
    </location>
</feature>
<dbReference type="SUPFAM" id="SSF57850">
    <property type="entry name" value="RING/U-box"/>
    <property type="match status" value="2"/>
</dbReference>
<dbReference type="AlphaFoldDB" id="A0A3S0ZZW0"/>
<keyword evidence="3" id="KW-0862">Zinc</keyword>
<dbReference type="OrthoDB" id="264917at2759"/>
<dbReference type="SMART" id="SM00028">
    <property type="entry name" value="TPR"/>
    <property type="match status" value="4"/>
</dbReference>
<dbReference type="GO" id="GO:0061630">
    <property type="term" value="F:ubiquitin protein ligase activity"/>
    <property type="evidence" value="ECO:0007669"/>
    <property type="project" value="TreeGrafter"/>
</dbReference>
<dbReference type="Pfam" id="PF02190">
    <property type="entry name" value="LON_substr_bdg"/>
    <property type="match status" value="1"/>
</dbReference>